<name>A0A2N5KZ82_9LACO</name>
<keyword evidence="4" id="KW-0808">Transferase</keyword>
<accession>A0A2N5KZ82</accession>
<reference evidence="6 7" key="1">
    <citation type="submission" date="2017-12" db="EMBL/GenBank/DDBJ databases">
        <title>Phylogenetic diversity of female urinary microbiome.</title>
        <authorList>
            <person name="Thomas-White K."/>
            <person name="Wolfe A.J."/>
        </authorList>
    </citation>
    <scope>NUCLEOTIDE SEQUENCE [LARGE SCALE GENOMIC DNA]</scope>
    <source>
        <strain evidence="6 7">UMB0085</strain>
    </source>
</reference>
<dbReference type="InterPro" id="IPR029044">
    <property type="entry name" value="Nucleotide-diphossugar_trans"/>
</dbReference>
<gene>
    <name evidence="6" type="ORF">CYJ79_04240</name>
</gene>
<sequence length="271" mass="31990">MIAIVIVTFNSSIELLKKIFEELSKKNAIFISDNGSHNIAEIKKLIDRYDNIFLIENKENIGIAKAQNIVINKIERLKQYRFILFLDDDSFVTQDTLNKLITDYYKINKKYDRIACLSLTNTTNEKGIVSVDQAINSGMLVSVENIKKIGNFCSELFIDMVDYEWCWRARKSGYAIMLDYNCHFIHQIGRKRGRLNKDVPAPFRLYYVFRNTIYLMKTKRVIKKDKNRLYFFLIKQFIYNILFAPNKILRLRYMLKGIIDGKKENMGKLKK</sequence>
<dbReference type="InterPro" id="IPR001173">
    <property type="entry name" value="Glyco_trans_2-like"/>
</dbReference>
<dbReference type="RefSeq" id="WP_068812943.1">
    <property type="nucleotide sequence ID" value="NZ_MAKH01000007.1"/>
</dbReference>
<keyword evidence="3" id="KW-0328">Glycosyltransferase</keyword>
<dbReference type="PANTHER" id="PTHR43179">
    <property type="entry name" value="RHAMNOSYLTRANSFERASE WBBL"/>
    <property type="match status" value="1"/>
</dbReference>
<dbReference type="Proteomes" id="UP000235119">
    <property type="component" value="Unassembled WGS sequence"/>
</dbReference>
<dbReference type="SUPFAM" id="SSF53448">
    <property type="entry name" value="Nucleotide-diphospho-sugar transferases"/>
    <property type="match status" value="1"/>
</dbReference>
<dbReference type="Pfam" id="PF00535">
    <property type="entry name" value="Glycos_transf_2"/>
    <property type="match status" value="1"/>
</dbReference>
<dbReference type="EMBL" id="PKIW01000015">
    <property type="protein sequence ID" value="PLT11550.1"/>
    <property type="molecule type" value="Genomic_DNA"/>
</dbReference>
<dbReference type="GO" id="GO:0016757">
    <property type="term" value="F:glycosyltransferase activity"/>
    <property type="evidence" value="ECO:0007669"/>
    <property type="project" value="UniProtKB-KW"/>
</dbReference>
<evidence type="ECO:0000256" key="4">
    <source>
        <dbReference type="ARBA" id="ARBA00022679"/>
    </source>
</evidence>
<comment type="similarity">
    <text evidence="2">Belongs to the glycosyltransferase 2 family.</text>
</comment>
<protein>
    <recommendedName>
        <fullName evidence="5">Glycosyltransferase 2-like domain-containing protein</fullName>
    </recommendedName>
</protein>
<evidence type="ECO:0000256" key="3">
    <source>
        <dbReference type="ARBA" id="ARBA00022676"/>
    </source>
</evidence>
<feature type="domain" description="Glycosyltransferase 2-like" evidence="5">
    <location>
        <begin position="4"/>
        <end position="106"/>
    </location>
</feature>
<organism evidence="6 7">
    <name type="scientific">Lactobacillus crispatus</name>
    <dbReference type="NCBI Taxonomy" id="47770"/>
    <lineage>
        <taxon>Bacteria</taxon>
        <taxon>Bacillati</taxon>
        <taxon>Bacillota</taxon>
        <taxon>Bacilli</taxon>
        <taxon>Lactobacillales</taxon>
        <taxon>Lactobacillaceae</taxon>
        <taxon>Lactobacillus</taxon>
    </lineage>
</organism>
<evidence type="ECO:0000259" key="5">
    <source>
        <dbReference type="Pfam" id="PF00535"/>
    </source>
</evidence>
<evidence type="ECO:0000313" key="7">
    <source>
        <dbReference type="Proteomes" id="UP000235119"/>
    </source>
</evidence>
<dbReference type="Gene3D" id="3.90.550.10">
    <property type="entry name" value="Spore Coat Polysaccharide Biosynthesis Protein SpsA, Chain A"/>
    <property type="match status" value="1"/>
</dbReference>
<comment type="pathway">
    <text evidence="1">Cell wall biogenesis; cell wall polysaccharide biosynthesis.</text>
</comment>
<evidence type="ECO:0000313" key="6">
    <source>
        <dbReference type="EMBL" id="PLT11550.1"/>
    </source>
</evidence>
<dbReference type="PANTHER" id="PTHR43179:SF12">
    <property type="entry name" value="GALACTOFURANOSYLTRANSFERASE GLFT2"/>
    <property type="match status" value="1"/>
</dbReference>
<evidence type="ECO:0000256" key="2">
    <source>
        <dbReference type="ARBA" id="ARBA00006739"/>
    </source>
</evidence>
<evidence type="ECO:0000256" key="1">
    <source>
        <dbReference type="ARBA" id="ARBA00004776"/>
    </source>
</evidence>
<proteinExistence type="inferred from homology"/>
<dbReference type="AlphaFoldDB" id="A0A2N5KZ82"/>
<comment type="caution">
    <text evidence="6">The sequence shown here is derived from an EMBL/GenBank/DDBJ whole genome shotgun (WGS) entry which is preliminary data.</text>
</comment>